<dbReference type="SUPFAM" id="SSF57667">
    <property type="entry name" value="beta-beta-alpha zinc fingers"/>
    <property type="match status" value="2"/>
</dbReference>
<dbReference type="PROSITE" id="PS50157">
    <property type="entry name" value="ZINC_FINGER_C2H2_2"/>
    <property type="match status" value="3"/>
</dbReference>
<evidence type="ECO:0000259" key="8">
    <source>
        <dbReference type="PROSITE" id="PS50157"/>
    </source>
</evidence>
<feature type="domain" description="C2H2-type" evidence="8">
    <location>
        <begin position="229"/>
        <end position="258"/>
    </location>
</feature>
<proteinExistence type="predicted"/>
<evidence type="ECO:0000256" key="3">
    <source>
        <dbReference type="ARBA" id="ARBA00022737"/>
    </source>
</evidence>
<dbReference type="GO" id="GO:0000981">
    <property type="term" value="F:DNA-binding transcription factor activity, RNA polymerase II-specific"/>
    <property type="evidence" value="ECO:0007669"/>
    <property type="project" value="TreeGrafter"/>
</dbReference>
<evidence type="ECO:0000313" key="10">
    <source>
        <dbReference type="Proteomes" id="UP000694388"/>
    </source>
</evidence>
<evidence type="ECO:0000256" key="2">
    <source>
        <dbReference type="ARBA" id="ARBA00022723"/>
    </source>
</evidence>
<protein>
    <recommendedName>
        <fullName evidence="8">C2H2-type domain-containing protein</fullName>
    </recommendedName>
</protein>
<evidence type="ECO:0000313" key="9">
    <source>
        <dbReference type="Ensembl" id="ENSEBUP00000015217.1"/>
    </source>
</evidence>
<keyword evidence="2" id="KW-0479">Metal-binding</keyword>
<dbReference type="GO" id="GO:0000978">
    <property type="term" value="F:RNA polymerase II cis-regulatory region sequence-specific DNA binding"/>
    <property type="evidence" value="ECO:0007669"/>
    <property type="project" value="TreeGrafter"/>
</dbReference>
<feature type="domain" description="C2H2-type" evidence="8">
    <location>
        <begin position="199"/>
        <end position="228"/>
    </location>
</feature>
<keyword evidence="4 7" id="KW-0863">Zinc-finger</keyword>
<evidence type="ECO:0000256" key="4">
    <source>
        <dbReference type="ARBA" id="ARBA00022771"/>
    </source>
</evidence>
<dbReference type="AlphaFoldDB" id="A0A8C4QGN7"/>
<keyword evidence="5" id="KW-0862">Zinc</keyword>
<dbReference type="GO" id="GO:0005634">
    <property type="term" value="C:nucleus"/>
    <property type="evidence" value="ECO:0007669"/>
    <property type="project" value="UniProtKB-SubCell"/>
</dbReference>
<dbReference type="InterPro" id="IPR036236">
    <property type="entry name" value="Znf_C2H2_sf"/>
</dbReference>
<evidence type="ECO:0000256" key="1">
    <source>
        <dbReference type="ARBA" id="ARBA00004123"/>
    </source>
</evidence>
<dbReference type="PROSITE" id="PS00028">
    <property type="entry name" value="ZINC_FINGER_C2H2_1"/>
    <property type="match status" value="3"/>
</dbReference>
<dbReference type="InterPro" id="IPR013087">
    <property type="entry name" value="Znf_C2H2_type"/>
</dbReference>
<dbReference type="FunFam" id="3.30.160.60:FF:000018">
    <property type="entry name" value="Krueppel-like factor 15"/>
    <property type="match status" value="1"/>
</dbReference>
<dbReference type="FunFam" id="3.30.160.60:FF:000100">
    <property type="entry name" value="Zinc finger 45-like"/>
    <property type="match status" value="1"/>
</dbReference>
<dbReference type="Gene3D" id="3.30.160.60">
    <property type="entry name" value="Classic Zinc Finger"/>
    <property type="match status" value="3"/>
</dbReference>
<organism evidence="9 10">
    <name type="scientific">Eptatretus burgeri</name>
    <name type="common">Inshore hagfish</name>
    <dbReference type="NCBI Taxonomy" id="7764"/>
    <lineage>
        <taxon>Eukaryota</taxon>
        <taxon>Metazoa</taxon>
        <taxon>Chordata</taxon>
        <taxon>Craniata</taxon>
        <taxon>Vertebrata</taxon>
        <taxon>Cyclostomata</taxon>
        <taxon>Myxini</taxon>
        <taxon>Myxiniformes</taxon>
        <taxon>Myxinidae</taxon>
        <taxon>Eptatretinae</taxon>
        <taxon>Eptatretus</taxon>
    </lineage>
</organism>
<reference evidence="9" key="2">
    <citation type="submission" date="2025-09" db="UniProtKB">
        <authorList>
            <consortium name="Ensembl"/>
        </authorList>
    </citation>
    <scope>IDENTIFICATION</scope>
</reference>
<keyword evidence="6" id="KW-0539">Nucleus</keyword>
<sequence length="297" mass="32633">MKTTSFGLCSLRILNTLIPLFNRSNHDPRMAQPTHRPESSRELDRILEFLMPHWSTGRSPPPPGPNTASPFAPTLDDIEEFLVEREVVYPKAPLSLLSQEEKLRADKALQVSVDLPSSGPNQQPHHGVVASSLATTQSHPCQTLPTILSPVAADPAGPGLALSLPTLSPGSTWLLVPLSVPIQSPSRASAGPKHRERSQRCPVPGCGKAYGRASHLQAHLRRHTGERPFACGWQGCQRRFARSDELSRHCRAHSGQRPHTCPSCPARFARRDHLIKHARSHLRVGSHLRGSRCLHGK</sequence>
<dbReference type="FunFam" id="3.30.160.60:FF:000125">
    <property type="entry name" value="Putative zinc finger protein 143"/>
    <property type="match status" value="1"/>
</dbReference>
<dbReference type="PANTHER" id="PTHR23235:SF120">
    <property type="entry name" value="KRUPPEL-LIKE FACTOR 15"/>
    <property type="match status" value="1"/>
</dbReference>
<name>A0A8C4QGN7_EPTBU</name>
<dbReference type="PANTHER" id="PTHR23235">
    <property type="entry name" value="KRUEPPEL-LIKE TRANSCRIPTION FACTOR"/>
    <property type="match status" value="1"/>
</dbReference>
<evidence type="ECO:0000256" key="5">
    <source>
        <dbReference type="ARBA" id="ARBA00022833"/>
    </source>
</evidence>
<reference evidence="9" key="1">
    <citation type="submission" date="2025-08" db="UniProtKB">
        <authorList>
            <consortium name="Ensembl"/>
        </authorList>
    </citation>
    <scope>IDENTIFICATION</scope>
</reference>
<dbReference type="SMART" id="SM00355">
    <property type="entry name" value="ZnF_C2H2"/>
    <property type="match status" value="3"/>
</dbReference>
<accession>A0A8C4QGN7</accession>
<dbReference type="GO" id="GO:0008270">
    <property type="term" value="F:zinc ion binding"/>
    <property type="evidence" value="ECO:0007669"/>
    <property type="project" value="UniProtKB-KW"/>
</dbReference>
<evidence type="ECO:0000256" key="7">
    <source>
        <dbReference type="PROSITE-ProRule" id="PRU00042"/>
    </source>
</evidence>
<dbReference type="Proteomes" id="UP000694388">
    <property type="component" value="Unplaced"/>
</dbReference>
<feature type="domain" description="C2H2-type" evidence="8">
    <location>
        <begin position="259"/>
        <end position="281"/>
    </location>
</feature>
<dbReference type="Pfam" id="PF00096">
    <property type="entry name" value="zf-C2H2"/>
    <property type="match status" value="2"/>
</dbReference>
<keyword evidence="3" id="KW-0677">Repeat</keyword>
<keyword evidence="10" id="KW-1185">Reference proteome</keyword>
<comment type="subcellular location">
    <subcellularLocation>
        <location evidence="1">Nucleus</location>
    </subcellularLocation>
</comment>
<dbReference type="OMA" id="QPCACTA"/>
<dbReference type="GeneTree" id="ENSGT00940000159405"/>
<dbReference type="Ensembl" id="ENSEBUT00000015793.1">
    <property type="protein sequence ID" value="ENSEBUP00000015217.1"/>
    <property type="gene ID" value="ENSEBUG00000009583.1"/>
</dbReference>
<evidence type="ECO:0000256" key="6">
    <source>
        <dbReference type="ARBA" id="ARBA00023242"/>
    </source>
</evidence>